<feature type="transmembrane region" description="Helical" evidence="1">
    <location>
        <begin position="7"/>
        <end position="27"/>
    </location>
</feature>
<protein>
    <submittedName>
        <fullName evidence="2">Uncharacterized protein</fullName>
    </submittedName>
</protein>
<dbReference type="EMBL" id="JAGGLP010000006">
    <property type="protein sequence ID" value="MBP2050449.1"/>
    <property type="molecule type" value="Genomic_DNA"/>
</dbReference>
<dbReference type="AlphaFoldDB" id="A0A1B1B8H5"/>
<dbReference type="EMBL" id="CP016279">
    <property type="protein sequence ID" value="ANP55126.1"/>
    <property type="molecule type" value="Genomic_DNA"/>
</dbReference>
<gene>
    <name evidence="2" type="ORF">AVL59_41015</name>
    <name evidence="3" type="ORF">J2Z21_003388</name>
</gene>
<reference evidence="3 5" key="2">
    <citation type="submission" date="2021-03" db="EMBL/GenBank/DDBJ databases">
        <title>Genomic Encyclopedia of Type Strains, Phase IV (KMG-IV): sequencing the most valuable type-strain genomes for metagenomic binning, comparative biology and taxonomic classification.</title>
        <authorList>
            <person name="Goeker M."/>
        </authorList>
    </citation>
    <scope>NUCLEOTIDE SEQUENCE [LARGE SCALE GENOMIC DNA]</scope>
    <source>
        <strain evidence="3 5">DSM 40499</strain>
    </source>
</reference>
<evidence type="ECO:0000256" key="1">
    <source>
        <dbReference type="SAM" id="Phobius"/>
    </source>
</evidence>
<feature type="transmembrane region" description="Helical" evidence="1">
    <location>
        <begin position="33"/>
        <end position="51"/>
    </location>
</feature>
<proteinExistence type="predicted"/>
<evidence type="ECO:0000313" key="3">
    <source>
        <dbReference type="EMBL" id="MBP2050449.1"/>
    </source>
</evidence>
<dbReference type="KEGG" id="sgs:AVL59_41015"/>
<name>A0A1B1B8H5_9ACTN</name>
<accession>A0A1B1B8H5</accession>
<evidence type="ECO:0000313" key="2">
    <source>
        <dbReference type="EMBL" id="ANP55126.1"/>
    </source>
</evidence>
<keyword evidence="1" id="KW-1133">Transmembrane helix</keyword>
<keyword evidence="5" id="KW-1185">Reference proteome</keyword>
<organism evidence="2 4">
    <name type="scientific">Streptomyces griseochromogenes</name>
    <dbReference type="NCBI Taxonomy" id="68214"/>
    <lineage>
        <taxon>Bacteria</taxon>
        <taxon>Bacillati</taxon>
        <taxon>Actinomycetota</taxon>
        <taxon>Actinomycetes</taxon>
        <taxon>Kitasatosporales</taxon>
        <taxon>Streptomycetaceae</taxon>
        <taxon>Streptomyces</taxon>
    </lineage>
</organism>
<reference evidence="2 4" key="1">
    <citation type="submission" date="2016-06" db="EMBL/GenBank/DDBJ databases">
        <title>Complete genome sequence of Streptomyces griseochromogenes ATCC 14511, the Blasticidin S producer.</title>
        <authorList>
            <person name="Wu L."/>
        </authorList>
    </citation>
    <scope>NUCLEOTIDE SEQUENCE [LARGE SCALE GENOMIC DNA]</scope>
    <source>
        <strain evidence="2 4">ATCC 14511</strain>
    </source>
</reference>
<evidence type="ECO:0000313" key="4">
    <source>
        <dbReference type="Proteomes" id="UP000092659"/>
    </source>
</evidence>
<sequence length="61" mass="6245">MNRLQPTFGLSPSALCPAAVLLCIVAGEGAITAATDLVTVIVILVLVSAVVRQQNTRAQGL</sequence>
<keyword evidence="1" id="KW-0812">Transmembrane</keyword>
<dbReference type="Proteomes" id="UP000092659">
    <property type="component" value="Chromosome"/>
</dbReference>
<keyword evidence="1" id="KW-0472">Membrane</keyword>
<evidence type="ECO:0000313" key="5">
    <source>
        <dbReference type="Proteomes" id="UP001519309"/>
    </source>
</evidence>
<dbReference type="Proteomes" id="UP001519309">
    <property type="component" value="Unassembled WGS sequence"/>
</dbReference>